<comment type="caution">
    <text evidence="1">The sequence shown here is derived from an EMBL/GenBank/DDBJ whole genome shotgun (WGS) entry which is preliminary data.</text>
</comment>
<gene>
    <name evidence="1" type="ORF">DPMN_077925</name>
</gene>
<accession>A0A9D3YRJ0</accession>
<protein>
    <submittedName>
        <fullName evidence="1">Uncharacterized protein</fullName>
    </submittedName>
</protein>
<reference evidence="1" key="1">
    <citation type="journal article" date="2019" name="bioRxiv">
        <title>The Genome of the Zebra Mussel, Dreissena polymorpha: A Resource for Invasive Species Research.</title>
        <authorList>
            <person name="McCartney M.A."/>
            <person name="Auch B."/>
            <person name="Kono T."/>
            <person name="Mallez S."/>
            <person name="Zhang Y."/>
            <person name="Obille A."/>
            <person name="Becker A."/>
            <person name="Abrahante J.E."/>
            <person name="Garbe J."/>
            <person name="Badalamenti J.P."/>
            <person name="Herman A."/>
            <person name="Mangelson H."/>
            <person name="Liachko I."/>
            <person name="Sullivan S."/>
            <person name="Sone E.D."/>
            <person name="Koren S."/>
            <person name="Silverstein K.A.T."/>
            <person name="Beckman K.B."/>
            <person name="Gohl D.M."/>
        </authorList>
    </citation>
    <scope>NUCLEOTIDE SEQUENCE</scope>
    <source>
        <strain evidence="1">Duluth1</strain>
        <tissue evidence="1">Whole animal</tissue>
    </source>
</reference>
<proteinExistence type="predicted"/>
<evidence type="ECO:0000313" key="2">
    <source>
        <dbReference type="Proteomes" id="UP000828390"/>
    </source>
</evidence>
<name>A0A9D3YRJ0_DREPO</name>
<sequence length="70" mass="7539">MSKVFACVCKTDVPSYNGGEAAASLPSLPTVAIVNVILSNLNTLFSNKSKVLYCEWFKLLANLLLPCDTT</sequence>
<keyword evidence="2" id="KW-1185">Reference proteome</keyword>
<dbReference type="EMBL" id="JAIWYP010000015">
    <property type="protein sequence ID" value="KAH3702898.1"/>
    <property type="molecule type" value="Genomic_DNA"/>
</dbReference>
<evidence type="ECO:0000313" key="1">
    <source>
        <dbReference type="EMBL" id="KAH3702898.1"/>
    </source>
</evidence>
<reference evidence="1" key="2">
    <citation type="submission" date="2020-11" db="EMBL/GenBank/DDBJ databases">
        <authorList>
            <person name="McCartney M.A."/>
            <person name="Auch B."/>
            <person name="Kono T."/>
            <person name="Mallez S."/>
            <person name="Becker A."/>
            <person name="Gohl D.M."/>
            <person name="Silverstein K.A.T."/>
            <person name="Koren S."/>
            <person name="Bechman K.B."/>
            <person name="Herman A."/>
            <person name="Abrahante J.E."/>
            <person name="Garbe J."/>
        </authorList>
    </citation>
    <scope>NUCLEOTIDE SEQUENCE</scope>
    <source>
        <strain evidence="1">Duluth1</strain>
        <tissue evidence="1">Whole animal</tissue>
    </source>
</reference>
<dbReference type="Proteomes" id="UP000828390">
    <property type="component" value="Unassembled WGS sequence"/>
</dbReference>
<dbReference type="AlphaFoldDB" id="A0A9D3YRJ0"/>
<organism evidence="1 2">
    <name type="scientific">Dreissena polymorpha</name>
    <name type="common">Zebra mussel</name>
    <name type="synonym">Mytilus polymorpha</name>
    <dbReference type="NCBI Taxonomy" id="45954"/>
    <lineage>
        <taxon>Eukaryota</taxon>
        <taxon>Metazoa</taxon>
        <taxon>Spiralia</taxon>
        <taxon>Lophotrochozoa</taxon>
        <taxon>Mollusca</taxon>
        <taxon>Bivalvia</taxon>
        <taxon>Autobranchia</taxon>
        <taxon>Heteroconchia</taxon>
        <taxon>Euheterodonta</taxon>
        <taxon>Imparidentia</taxon>
        <taxon>Neoheterodontei</taxon>
        <taxon>Myida</taxon>
        <taxon>Dreissenoidea</taxon>
        <taxon>Dreissenidae</taxon>
        <taxon>Dreissena</taxon>
    </lineage>
</organism>